<name>A0A5J5D330_9PERO</name>
<comment type="caution">
    <text evidence="1">The sequence shown here is derived from an EMBL/GenBank/DDBJ whole genome shotgun (WGS) entry which is preliminary data.</text>
</comment>
<evidence type="ECO:0000313" key="2">
    <source>
        <dbReference type="Proteomes" id="UP000327493"/>
    </source>
</evidence>
<reference evidence="1 2" key="1">
    <citation type="submission" date="2019-08" db="EMBL/GenBank/DDBJ databases">
        <title>A chromosome-level genome assembly, high-density linkage maps, and genome scans reveal the genomic architecture of hybrid incompatibilities underlying speciation via character displacement in darters (Percidae: Etheostominae).</title>
        <authorList>
            <person name="Moran R.L."/>
            <person name="Catchen J.M."/>
            <person name="Fuller R.C."/>
        </authorList>
    </citation>
    <scope>NUCLEOTIDE SEQUENCE [LARGE SCALE GENOMIC DNA]</scope>
    <source>
        <strain evidence="1">EspeVRDwgs_2016</strain>
        <tissue evidence="1">Muscle</tissue>
    </source>
</reference>
<gene>
    <name evidence="1" type="ORF">FQN60_001123</name>
</gene>
<sequence length="63" mass="7071">MTNSTAQDSRSRCCCQVLGTNCGLHRHISFTLCRLPSELHHITSQNEANVLAYQRKCEVVLPV</sequence>
<organism evidence="1 2">
    <name type="scientific">Etheostoma spectabile</name>
    <name type="common">orangethroat darter</name>
    <dbReference type="NCBI Taxonomy" id="54343"/>
    <lineage>
        <taxon>Eukaryota</taxon>
        <taxon>Metazoa</taxon>
        <taxon>Chordata</taxon>
        <taxon>Craniata</taxon>
        <taxon>Vertebrata</taxon>
        <taxon>Euteleostomi</taxon>
        <taxon>Actinopterygii</taxon>
        <taxon>Neopterygii</taxon>
        <taxon>Teleostei</taxon>
        <taxon>Neoteleostei</taxon>
        <taxon>Acanthomorphata</taxon>
        <taxon>Eupercaria</taxon>
        <taxon>Perciformes</taxon>
        <taxon>Percoidei</taxon>
        <taxon>Percidae</taxon>
        <taxon>Etheostomatinae</taxon>
        <taxon>Etheostoma</taxon>
    </lineage>
</organism>
<proteinExistence type="predicted"/>
<evidence type="ECO:0000313" key="1">
    <source>
        <dbReference type="EMBL" id="KAA8587929.1"/>
    </source>
</evidence>
<accession>A0A5J5D330</accession>
<protein>
    <submittedName>
        <fullName evidence="1">Uncharacterized protein</fullName>
    </submittedName>
</protein>
<keyword evidence="2" id="KW-1185">Reference proteome</keyword>
<dbReference type="AlphaFoldDB" id="A0A5J5D330"/>
<dbReference type="Proteomes" id="UP000327493">
    <property type="component" value="Chromosome 11"/>
</dbReference>
<dbReference type="EMBL" id="VOFY01000011">
    <property type="protein sequence ID" value="KAA8587929.1"/>
    <property type="molecule type" value="Genomic_DNA"/>
</dbReference>